<feature type="region of interest" description="Disordered" evidence="1">
    <location>
        <begin position="1"/>
        <end position="40"/>
    </location>
</feature>
<protein>
    <recommendedName>
        <fullName evidence="5">FERM domain-containing protein</fullName>
    </recommendedName>
</protein>
<dbReference type="Proteomes" id="UP000789595">
    <property type="component" value="Unassembled WGS sequence"/>
</dbReference>
<reference evidence="3" key="2">
    <citation type="submission" date="2021-11" db="EMBL/GenBank/DDBJ databases">
        <authorList>
            <consortium name="Genoscope - CEA"/>
            <person name="William W."/>
        </authorList>
    </citation>
    <scope>NUCLEOTIDE SEQUENCE</scope>
</reference>
<accession>A0A7S4A7Q3</accession>
<evidence type="ECO:0008006" key="5">
    <source>
        <dbReference type="Google" id="ProtNLM"/>
    </source>
</evidence>
<keyword evidence="4" id="KW-1185">Reference proteome</keyword>
<name>A0A7S4A7Q3_9STRA</name>
<dbReference type="EMBL" id="CAKKNE010000001">
    <property type="protein sequence ID" value="CAH0366446.1"/>
    <property type="molecule type" value="Genomic_DNA"/>
</dbReference>
<evidence type="ECO:0000313" key="3">
    <source>
        <dbReference type="EMBL" id="CAH0366446.1"/>
    </source>
</evidence>
<dbReference type="AlphaFoldDB" id="A0A7S4A7Q3"/>
<organism evidence="2">
    <name type="scientific">Pelagomonas calceolata</name>
    <dbReference type="NCBI Taxonomy" id="35677"/>
    <lineage>
        <taxon>Eukaryota</taxon>
        <taxon>Sar</taxon>
        <taxon>Stramenopiles</taxon>
        <taxon>Ochrophyta</taxon>
        <taxon>Pelagophyceae</taxon>
        <taxon>Pelagomonadales</taxon>
        <taxon>Pelagomonadaceae</taxon>
        <taxon>Pelagomonas</taxon>
    </lineage>
</organism>
<reference evidence="2" key="1">
    <citation type="submission" date="2021-01" db="EMBL/GenBank/DDBJ databases">
        <authorList>
            <person name="Corre E."/>
            <person name="Pelletier E."/>
            <person name="Niang G."/>
            <person name="Scheremetjew M."/>
            <person name="Finn R."/>
            <person name="Kale V."/>
            <person name="Holt S."/>
            <person name="Cochrane G."/>
            <person name="Meng A."/>
            <person name="Brown T."/>
            <person name="Cohen L."/>
        </authorList>
    </citation>
    <scope>NUCLEOTIDE SEQUENCE</scope>
    <source>
        <strain evidence="2">CCMP1756</strain>
    </source>
</reference>
<dbReference type="OrthoDB" id="6108017at2759"/>
<gene>
    <name evidence="2" type="ORF">PCAL00307_LOCUS21298</name>
    <name evidence="3" type="ORF">PECAL_1P29400</name>
</gene>
<evidence type="ECO:0000313" key="4">
    <source>
        <dbReference type="Proteomes" id="UP000789595"/>
    </source>
</evidence>
<proteinExistence type="predicted"/>
<sequence>MADFFAPKPRAGRVAPEPGLGSIPENRDAPATLPRPKEDQFDSKEHVAEAVDAYVAAQSFRPALARAVASAARNVPELRDDVYDHVLTALRRTPSRGWPLLCVVALTCPPATDGCRRKVDAALTCASADYTRYALFVHEVLGAVASPPSEQNIAAFDMRPPSVLSVTLVDGESLVEALPVAPWVDCAAVARHLVTTRLRLTDARRSTFGLFFADNGRPLHRSEFVGDVHESAFVFKRILRFLHEPSRSDDVLFERLNFLQCEDDVLNEGRLPIPRKDAGALAALSLLATMGAATPIRVEDLAALTEDLSIGECYPPAYEGEEPLTLASLAAPHVAAFRKLDARALHRAFVDRCRARPLYGAHVFEVDVVGGLDAPGAYRLAVGSRGLALLDDDDVFGVDCRYAVGDVASWASTGDSVEVRFREAAPLLVESAQARGIVAALDVCIKRLGVVVEEPSQRRDWTAHGLFAAEEGAEESKGD</sequence>
<evidence type="ECO:0000256" key="1">
    <source>
        <dbReference type="SAM" id="MobiDB-lite"/>
    </source>
</evidence>
<evidence type="ECO:0000313" key="2">
    <source>
        <dbReference type="EMBL" id="CAE0705848.1"/>
    </source>
</evidence>
<dbReference type="EMBL" id="HBIW01024691">
    <property type="protein sequence ID" value="CAE0705848.1"/>
    <property type="molecule type" value="Transcribed_RNA"/>
</dbReference>